<dbReference type="GeneID" id="93644572"/>
<dbReference type="HOGENOM" id="CLU_105734_0_0_9"/>
<gene>
    <name evidence="8" type="ORF">BG04_1096</name>
</gene>
<keyword evidence="4 6" id="KW-1133">Transmembrane helix</keyword>
<keyword evidence="5 6" id="KW-0472">Membrane</keyword>
<dbReference type="Pfam" id="PF04347">
    <property type="entry name" value="FliO"/>
    <property type="match status" value="1"/>
</dbReference>
<keyword evidence="8" id="KW-0966">Cell projection</keyword>
<dbReference type="RefSeq" id="WP_016765391.1">
    <property type="nucleotide sequence ID" value="NZ_BCVB01000001.1"/>
</dbReference>
<evidence type="ECO:0000256" key="3">
    <source>
        <dbReference type="ARBA" id="ARBA00022692"/>
    </source>
</evidence>
<name>A0A0B6AJQ9_PRIM2</name>
<evidence type="ECO:0000256" key="4">
    <source>
        <dbReference type="ARBA" id="ARBA00022989"/>
    </source>
</evidence>
<dbReference type="GO" id="GO:0016020">
    <property type="term" value="C:membrane"/>
    <property type="evidence" value="ECO:0007669"/>
    <property type="project" value="InterPro"/>
</dbReference>
<evidence type="ECO:0000256" key="5">
    <source>
        <dbReference type="ARBA" id="ARBA00023136"/>
    </source>
</evidence>
<keyword evidence="3 6" id="KW-0812">Transmembrane</keyword>
<organism evidence="8 9">
    <name type="scientific">Priestia megaterium (strain ATCC 14581 / DSM 32 / CCUG 1817 / JCM 2506 / NBRC 15308 / NCIMB 9376 / NCTC 10342 / NRRL B-14308 / VKM B-512 / Ford 19)</name>
    <name type="common">Bacillus megaterium</name>
    <dbReference type="NCBI Taxonomy" id="1348623"/>
    <lineage>
        <taxon>Bacteria</taxon>
        <taxon>Bacillati</taxon>
        <taxon>Bacillota</taxon>
        <taxon>Bacilli</taxon>
        <taxon>Bacillales</taxon>
        <taxon>Bacillaceae</taxon>
        <taxon>Priestia</taxon>
    </lineage>
</organism>
<keyword evidence="8" id="KW-0282">Flagellum</keyword>
<dbReference type="GO" id="GO:0044781">
    <property type="term" value="P:bacterial-type flagellum organization"/>
    <property type="evidence" value="ECO:0007669"/>
    <property type="project" value="InterPro"/>
</dbReference>
<comment type="subcellular location">
    <subcellularLocation>
        <location evidence="1">Cell membrane</location>
    </subcellularLocation>
</comment>
<sequence>MLRKFVIAALLISVLAGSNQIVYAESRSASVKECLEKTEKCSESESTDSKEKTELQGTPTLSAGDIVKMIFAFLLVIGLLFALLKFVNKKGRLLQKNKVVQNLGGTNVGSSKSVQVVKVGNQLFIIGVGENVQLLSEITGQEKQQLLTQYEEQQKNESEYKVVLPSFLEKLTSKKEEKSSHSFQQLFQREMNEMKIKRQNVLKELERNKKNDE</sequence>
<feature type="transmembrane region" description="Helical" evidence="6">
    <location>
        <begin position="66"/>
        <end position="87"/>
    </location>
</feature>
<dbReference type="Proteomes" id="UP000031829">
    <property type="component" value="Chromosome"/>
</dbReference>
<feature type="chain" id="PRO_5035216667" evidence="7">
    <location>
        <begin position="25"/>
        <end position="213"/>
    </location>
</feature>
<proteinExistence type="predicted"/>
<keyword evidence="8" id="KW-0969">Cilium</keyword>
<protein>
    <submittedName>
        <fullName evidence="8">Flagellar biosynthesis, FliO family protein</fullName>
    </submittedName>
</protein>
<dbReference type="EMBL" id="CP009920">
    <property type="protein sequence ID" value="AJI23766.1"/>
    <property type="molecule type" value="Genomic_DNA"/>
</dbReference>
<keyword evidence="7" id="KW-0732">Signal</keyword>
<evidence type="ECO:0000256" key="2">
    <source>
        <dbReference type="ARBA" id="ARBA00022475"/>
    </source>
</evidence>
<dbReference type="AlphaFoldDB" id="A0A0B6AJQ9"/>
<dbReference type="InterPro" id="IPR022781">
    <property type="entry name" value="Flagellar_biosynth_FliO"/>
</dbReference>
<keyword evidence="2" id="KW-1003">Cell membrane</keyword>
<evidence type="ECO:0000256" key="1">
    <source>
        <dbReference type="ARBA" id="ARBA00004236"/>
    </source>
</evidence>
<evidence type="ECO:0000256" key="6">
    <source>
        <dbReference type="SAM" id="Phobius"/>
    </source>
</evidence>
<reference evidence="8 9" key="1">
    <citation type="journal article" date="2015" name="Genome Announc.">
        <title>Complete genome sequences for 35 biothreat assay-relevant bacillus species.</title>
        <authorList>
            <person name="Johnson S.L."/>
            <person name="Daligault H.E."/>
            <person name="Davenport K.W."/>
            <person name="Jaissle J."/>
            <person name="Frey K.G."/>
            <person name="Ladner J.T."/>
            <person name="Broomall S.M."/>
            <person name="Bishop-Lilly K.A."/>
            <person name="Bruce D.C."/>
            <person name="Gibbons H.S."/>
            <person name="Coyne S.R."/>
            <person name="Lo C.C."/>
            <person name="Meincke L."/>
            <person name="Munk A.C."/>
            <person name="Koroleva G.I."/>
            <person name="Rosenzweig C.N."/>
            <person name="Palacios G.F."/>
            <person name="Redden C.L."/>
            <person name="Minogue T.D."/>
            <person name="Chain P.S."/>
        </authorList>
    </citation>
    <scope>NUCLEOTIDE SEQUENCE [LARGE SCALE GENOMIC DNA]</scope>
    <source>
        <strain evidence="9">ATCC 14581 / DSM 32 / JCM 2506 / NBRC 15308 / NCIMB 9376 / NCTC 10342 / NRRL B-14308 / VKM B-512</strain>
    </source>
</reference>
<dbReference type="KEGG" id="bmeg:BG04_1096"/>
<feature type="signal peptide" evidence="7">
    <location>
        <begin position="1"/>
        <end position="24"/>
    </location>
</feature>
<evidence type="ECO:0000256" key="7">
    <source>
        <dbReference type="SAM" id="SignalP"/>
    </source>
</evidence>
<evidence type="ECO:0000313" key="8">
    <source>
        <dbReference type="EMBL" id="AJI23766.1"/>
    </source>
</evidence>
<evidence type="ECO:0000313" key="9">
    <source>
        <dbReference type="Proteomes" id="UP000031829"/>
    </source>
</evidence>
<accession>A0A0B6AJQ9</accession>